<gene>
    <name evidence="2" type="ORF">CFOL_v3_23713</name>
</gene>
<dbReference type="PANTHER" id="PTHR37610:SF40">
    <property type="entry name" value="OS01G0909600 PROTEIN"/>
    <property type="match status" value="1"/>
</dbReference>
<accession>A0A1Q3CJH1</accession>
<protein>
    <submittedName>
        <fullName evidence="2">UBN2_3 domain-containing protein</fullName>
    </submittedName>
</protein>
<dbReference type="InParanoid" id="A0A1Q3CJH1"/>
<evidence type="ECO:0000259" key="1">
    <source>
        <dbReference type="Pfam" id="PF03732"/>
    </source>
</evidence>
<comment type="caution">
    <text evidence="2">The sequence shown here is derived from an EMBL/GenBank/DDBJ whole genome shotgun (WGS) entry which is preliminary data.</text>
</comment>
<dbReference type="OrthoDB" id="1112175at2759"/>
<keyword evidence="3" id="KW-1185">Reference proteome</keyword>
<name>A0A1Q3CJH1_CEPFO</name>
<dbReference type="Proteomes" id="UP000187406">
    <property type="component" value="Unassembled WGS sequence"/>
</dbReference>
<organism evidence="2 3">
    <name type="scientific">Cephalotus follicularis</name>
    <name type="common">Albany pitcher plant</name>
    <dbReference type="NCBI Taxonomy" id="3775"/>
    <lineage>
        <taxon>Eukaryota</taxon>
        <taxon>Viridiplantae</taxon>
        <taxon>Streptophyta</taxon>
        <taxon>Embryophyta</taxon>
        <taxon>Tracheophyta</taxon>
        <taxon>Spermatophyta</taxon>
        <taxon>Magnoliopsida</taxon>
        <taxon>eudicotyledons</taxon>
        <taxon>Gunneridae</taxon>
        <taxon>Pentapetalae</taxon>
        <taxon>rosids</taxon>
        <taxon>fabids</taxon>
        <taxon>Oxalidales</taxon>
        <taxon>Cephalotaceae</taxon>
        <taxon>Cephalotus</taxon>
    </lineage>
</organism>
<dbReference type="AlphaFoldDB" id="A0A1Q3CJH1"/>
<dbReference type="Pfam" id="PF03732">
    <property type="entry name" value="Retrotrans_gag"/>
    <property type="match status" value="1"/>
</dbReference>
<proteinExistence type="predicted"/>
<sequence length="195" mass="22207">VHKVYEFAACNAKLDGNNYLLWSQLVKIGVQSGECVGFLTGEETRPTGSIASKWVVKDARVGTYLLNHMLLGLSRVYAFLTTSAEIWKDLKTKYSQKGNYLQIFRLKKKIQKLEQGTMTVDTYFAELSTLWQELDVYEDLNEGSDAATATKLQTKEERNRVYQFLIGLNSEFDVVVQTTLQKEHFPSLEEAFSVV</sequence>
<feature type="non-terminal residue" evidence="2">
    <location>
        <position position="195"/>
    </location>
</feature>
<evidence type="ECO:0000313" key="2">
    <source>
        <dbReference type="EMBL" id="GAV80252.1"/>
    </source>
</evidence>
<dbReference type="InterPro" id="IPR005162">
    <property type="entry name" value="Retrotrans_gag_dom"/>
</dbReference>
<reference evidence="3" key="1">
    <citation type="submission" date="2016-04" db="EMBL/GenBank/DDBJ databases">
        <title>Cephalotus genome sequencing.</title>
        <authorList>
            <person name="Fukushima K."/>
            <person name="Hasebe M."/>
            <person name="Fang X."/>
        </authorList>
    </citation>
    <scope>NUCLEOTIDE SEQUENCE [LARGE SCALE GENOMIC DNA]</scope>
    <source>
        <strain evidence="3">cv. St1</strain>
    </source>
</reference>
<feature type="non-terminal residue" evidence="2">
    <location>
        <position position="1"/>
    </location>
</feature>
<dbReference type="EMBL" id="BDDD01002148">
    <property type="protein sequence ID" value="GAV80252.1"/>
    <property type="molecule type" value="Genomic_DNA"/>
</dbReference>
<dbReference type="PANTHER" id="PTHR37610">
    <property type="entry name" value="CCHC-TYPE DOMAIN-CONTAINING PROTEIN"/>
    <property type="match status" value="1"/>
</dbReference>
<evidence type="ECO:0000313" key="3">
    <source>
        <dbReference type="Proteomes" id="UP000187406"/>
    </source>
</evidence>
<feature type="domain" description="Retrotransposon gag" evidence="1">
    <location>
        <begin position="84"/>
        <end position="136"/>
    </location>
</feature>